<evidence type="ECO:0000313" key="5">
    <source>
        <dbReference type="EMBL" id="AXX89291.1"/>
    </source>
</evidence>
<evidence type="ECO:0000313" key="6">
    <source>
        <dbReference type="Proteomes" id="UP000263040"/>
    </source>
</evidence>
<dbReference type="AlphaFoldDB" id="A0AAD0SPY8"/>
<sequence length="454" mass="53632">MIYVIKNTLPLGILTQSSEGVITFEYLDFVPKEQYLGSLSKKINTSDVLFPIFENMIPEHDQKILLESQYEITNSIDILLHLENVHGTYEFYSQEEFEAYRPLESFEKFVYNEKIDEILDNNYEFPNILKDYELNISNETLYPEGITKGKVIGLSGFQYKFSILINKEDKTITHDSGKLSNYFMKPYNRHYSHYDYKDKDRSYIPYLLINEHLFMTLARDFGFKVPYNGIIKHEIDYHYFIKRFDRYNDSKIDHTELLTLMNKISTEKYKVTMQEVFETAKEYLNHGEEIILFKFIIFSVVIGHGDLHAKNLSLINVSNKSTEENKQLSPFYDISTTKIYKGLIDRDIGLKIINKTKNIDRQILLKFADIIKIDKDIAINLINEVYSQFKDTFLMYVEKLPNEIKGLVFHHGKYSKGTLDAVLRKYYNNRLEFIEKNLLEKTTTKKDSESGFWE</sequence>
<dbReference type="EMBL" id="CP032100">
    <property type="protein sequence ID" value="AXX89291.1"/>
    <property type="molecule type" value="Genomic_DNA"/>
</dbReference>
<dbReference type="GO" id="GO:0005829">
    <property type="term" value="C:cytosol"/>
    <property type="evidence" value="ECO:0007669"/>
    <property type="project" value="TreeGrafter"/>
</dbReference>
<accession>A0AAD0SPY8</accession>
<gene>
    <name evidence="5" type="ORF">ASUIS_0798</name>
</gene>
<protein>
    <submittedName>
        <fullName evidence="5">Toxin-antitoxin system, toxin component, HipA family</fullName>
    </submittedName>
</protein>
<evidence type="ECO:0000256" key="1">
    <source>
        <dbReference type="ARBA" id="ARBA00010164"/>
    </source>
</evidence>
<feature type="domain" description="HipA-like C-terminal" evidence="4">
    <location>
        <begin position="153"/>
        <end position="391"/>
    </location>
</feature>
<keyword evidence="6" id="KW-1185">Reference proteome</keyword>
<dbReference type="PANTHER" id="PTHR37419:SF1">
    <property type="entry name" value="SERINE_THREONINE-PROTEIN KINASE TOXIN HIPA"/>
    <property type="match status" value="1"/>
</dbReference>
<dbReference type="RefSeq" id="WP_118885846.1">
    <property type="nucleotide sequence ID" value="NZ_CP032100.1"/>
</dbReference>
<dbReference type="InterPro" id="IPR012893">
    <property type="entry name" value="HipA-like_C"/>
</dbReference>
<organism evidence="5 6">
    <name type="scientific">Arcobacter suis CECT 7833</name>
    <dbReference type="NCBI Taxonomy" id="663365"/>
    <lineage>
        <taxon>Bacteria</taxon>
        <taxon>Pseudomonadati</taxon>
        <taxon>Campylobacterota</taxon>
        <taxon>Epsilonproteobacteria</taxon>
        <taxon>Campylobacterales</taxon>
        <taxon>Arcobacteraceae</taxon>
        <taxon>Arcobacter</taxon>
    </lineage>
</organism>
<reference evidence="5 6" key="1">
    <citation type="submission" date="2018-08" db="EMBL/GenBank/DDBJ databases">
        <title>Complete genome of the Arcobacter suis type strain LMG 26152.</title>
        <authorList>
            <person name="Miller W.G."/>
            <person name="Yee E."/>
            <person name="Bono J.L."/>
        </authorList>
    </citation>
    <scope>NUCLEOTIDE SEQUENCE [LARGE SCALE GENOMIC DNA]</scope>
    <source>
        <strain evidence="5 6">CECT 7833</strain>
    </source>
</reference>
<comment type="similarity">
    <text evidence="1">Belongs to the HipA Ser/Thr kinase family.</text>
</comment>
<proteinExistence type="inferred from homology"/>
<evidence type="ECO:0000259" key="4">
    <source>
        <dbReference type="Pfam" id="PF07804"/>
    </source>
</evidence>
<dbReference type="KEGG" id="asui:ASUIS_0798"/>
<evidence type="ECO:0000256" key="2">
    <source>
        <dbReference type="ARBA" id="ARBA00022679"/>
    </source>
</evidence>
<evidence type="ECO:0000256" key="3">
    <source>
        <dbReference type="ARBA" id="ARBA00022777"/>
    </source>
</evidence>
<dbReference type="PANTHER" id="PTHR37419">
    <property type="entry name" value="SERINE/THREONINE-PROTEIN KINASE TOXIN HIPA"/>
    <property type="match status" value="1"/>
</dbReference>
<dbReference type="InterPro" id="IPR052028">
    <property type="entry name" value="HipA_Ser/Thr_kinase"/>
</dbReference>
<dbReference type="Proteomes" id="UP000263040">
    <property type="component" value="Chromosome"/>
</dbReference>
<dbReference type="GO" id="GO:0004674">
    <property type="term" value="F:protein serine/threonine kinase activity"/>
    <property type="evidence" value="ECO:0007669"/>
    <property type="project" value="TreeGrafter"/>
</dbReference>
<keyword evidence="2" id="KW-0808">Transferase</keyword>
<name>A0AAD0SPY8_9BACT</name>
<keyword evidence="3" id="KW-0418">Kinase</keyword>
<dbReference type="Pfam" id="PF07804">
    <property type="entry name" value="HipA_C"/>
    <property type="match status" value="1"/>
</dbReference>